<dbReference type="GO" id="GO:0009507">
    <property type="term" value="C:chloroplast"/>
    <property type="evidence" value="ECO:0007669"/>
    <property type="project" value="UniProtKB-SubCell"/>
</dbReference>
<feature type="binding site" evidence="5">
    <location>
        <position position="290"/>
    </location>
    <ligand>
        <name>chlorophyll a</name>
        <dbReference type="ChEBI" id="CHEBI:58416"/>
        <label>1</label>
    </ligand>
</feature>
<evidence type="ECO:0008006" key="7">
    <source>
        <dbReference type="Google" id="ProtNLM"/>
    </source>
</evidence>
<evidence type="ECO:0000256" key="1">
    <source>
        <dbReference type="ARBA" id="ARBA00004229"/>
    </source>
</evidence>
<feature type="binding site" description="axial binding residue" evidence="5">
    <location>
        <position position="175"/>
    </location>
    <ligand>
        <name>chlorophyll b</name>
        <dbReference type="ChEBI" id="CHEBI:61721"/>
        <label>1</label>
    </ligand>
    <ligandPart>
        <name>Mg</name>
        <dbReference type="ChEBI" id="CHEBI:25107"/>
    </ligandPart>
</feature>
<evidence type="ECO:0000313" key="6">
    <source>
        <dbReference type="EMBL" id="CAD9651632.1"/>
    </source>
</evidence>
<dbReference type="PANTHER" id="PTHR21649">
    <property type="entry name" value="CHLOROPHYLL A/B BINDING PROTEIN"/>
    <property type="match status" value="1"/>
</dbReference>
<feature type="binding site" description="axial binding residue" evidence="5">
    <location>
        <position position="228"/>
    </location>
    <ligand>
        <name>chlorophyll b</name>
        <dbReference type="ChEBI" id="CHEBI:61721"/>
        <label>1</label>
    </ligand>
    <ligandPart>
        <name>Mg</name>
        <dbReference type="ChEBI" id="CHEBI:25107"/>
    </ligandPart>
</feature>
<dbReference type="Gene3D" id="1.10.3460.10">
    <property type="entry name" value="Chlorophyll a/b binding protein domain"/>
    <property type="match status" value="1"/>
</dbReference>
<evidence type="ECO:0000256" key="2">
    <source>
        <dbReference type="ARBA" id="ARBA00022528"/>
    </source>
</evidence>
<sequence>MSPARVKTTAAVSGACALALVGFSMYSSSNLGSGMAVRANGPQMLVRAGLDGVSKIAASRVGAPGALPKQIASKLSKVGAITNALQRSGASVQEIAQEVVCSRGLMTSSPVLAQACNVEWYGPNRPKWLGPFSDGDVPAHLKGEYPGDYGWDTAGLAADPSTFAQLREAEIMNARFAMLGASGCIIPEWLASNGISVQEPVWYKAGSTIFADGGLNYLNNPGLIHAQSILAILATQVVLMGGAEYYRVNGGPLGKDLDRNYPGGAFDPLGLADDPEAFAELKVKEIKNGRLAMTAMLGYFVQAIVTGKGPLANLNDHLNDPLVNNGLSAVTAGKFTPAAI</sequence>
<evidence type="ECO:0000256" key="4">
    <source>
        <dbReference type="ARBA" id="ARBA00022640"/>
    </source>
</evidence>
<proteinExistence type="predicted"/>
<gene>
    <name evidence="6" type="ORF">NSPH01132_LOCUS1210</name>
</gene>
<evidence type="ECO:0000256" key="5">
    <source>
        <dbReference type="PIRSR" id="PIRSR601344-1"/>
    </source>
</evidence>
<feature type="binding site" description="axial binding residue" evidence="5">
    <location>
        <position position="244"/>
    </location>
    <ligand>
        <name>chlorophyll b</name>
        <dbReference type="ChEBI" id="CHEBI:61721"/>
        <label>1</label>
    </ligand>
    <ligandPart>
        <name>Mg</name>
        <dbReference type="ChEBI" id="CHEBI:25107"/>
    </ligandPart>
</feature>
<dbReference type="GO" id="GO:0009765">
    <property type="term" value="P:photosynthesis, light harvesting"/>
    <property type="evidence" value="ECO:0007669"/>
    <property type="project" value="InterPro"/>
</dbReference>
<feature type="binding site" evidence="5">
    <location>
        <position position="170"/>
    </location>
    <ligand>
        <name>chlorophyll a</name>
        <dbReference type="ChEBI" id="CHEBI:58416"/>
        <label>1</label>
    </ligand>
</feature>
<feature type="binding site" description="axial binding residue" evidence="5">
    <location>
        <position position="253"/>
    </location>
    <ligand>
        <name>chlorophyll b</name>
        <dbReference type="ChEBI" id="CHEBI:61721"/>
        <label>1</label>
    </ligand>
    <ligandPart>
        <name>Mg</name>
        <dbReference type="ChEBI" id="CHEBI:25107"/>
    </ligandPart>
</feature>
<reference evidence="6" key="1">
    <citation type="submission" date="2021-01" db="EMBL/GenBank/DDBJ databases">
        <authorList>
            <person name="Corre E."/>
            <person name="Pelletier E."/>
            <person name="Niang G."/>
            <person name="Scheremetjew M."/>
            <person name="Finn R."/>
            <person name="Kale V."/>
            <person name="Holt S."/>
            <person name="Cochrane G."/>
            <person name="Meng A."/>
            <person name="Brown T."/>
            <person name="Cohen L."/>
        </authorList>
    </citation>
    <scope>NUCLEOTIDE SEQUENCE</scope>
    <source>
        <strain evidence="6">BC52</strain>
    </source>
</reference>
<dbReference type="InterPro" id="IPR001344">
    <property type="entry name" value="Chloro_AB-bd_pln"/>
</dbReference>
<keyword evidence="4" id="KW-0934">Plastid</keyword>
<feature type="binding site" evidence="5">
    <location>
        <position position="284"/>
    </location>
    <ligand>
        <name>chlorophyll a</name>
        <dbReference type="ChEBI" id="CHEBI:58416"/>
        <label>1</label>
    </ligand>
</feature>
<dbReference type="InterPro" id="IPR022796">
    <property type="entry name" value="Chloroa_b-bind"/>
</dbReference>
<feature type="binding site" evidence="5">
    <location>
        <position position="285"/>
    </location>
    <ligand>
        <name>chlorophyll a</name>
        <dbReference type="ChEBI" id="CHEBI:58416"/>
        <label>1</label>
    </ligand>
</feature>
<dbReference type="AlphaFoldDB" id="A0A7S2QTJ8"/>
<feature type="binding site" description="axial binding residue" evidence="5">
    <location>
        <position position="236"/>
    </location>
    <ligand>
        <name>chlorophyll b</name>
        <dbReference type="ChEBI" id="CHEBI:61721"/>
        <label>1</label>
    </ligand>
    <ligandPart>
        <name>Mg</name>
        <dbReference type="ChEBI" id="CHEBI:25107"/>
    </ligandPart>
</feature>
<keyword evidence="3" id="KW-0602">Photosynthesis</keyword>
<accession>A0A7S2QTJ8</accession>
<protein>
    <recommendedName>
        <fullName evidence="7">Chlorophyll a-b binding protein, chloroplastic</fullName>
    </recommendedName>
</protein>
<dbReference type="GO" id="GO:0016168">
    <property type="term" value="F:chlorophyll binding"/>
    <property type="evidence" value="ECO:0007669"/>
    <property type="project" value="UniProtKB-KW"/>
</dbReference>
<dbReference type="Pfam" id="PF00504">
    <property type="entry name" value="Chloroa_b-bind"/>
    <property type="match status" value="1"/>
</dbReference>
<keyword evidence="5" id="KW-0157">Chromophore</keyword>
<dbReference type="SUPFAM" id="SSF103511">
    <property type="entry name" value="Chlorophyll a-b binding protein"/>
    <property type="match status" value="1"/>
</dbReference>
<feature type="binding site" evidence="5">
    <location>
        <position position="317"/>
    </location>
    <ligand>
        <name>chlorophyll a</name>
        <dbReference type="ChEBI" id="CHEBI:58416"/>
        <label>1</label>
    </ligand>
</feature>
<keyword evidence="2" id="KW-0150">Chloroplast</keyword>
<feature type="binding site" evidence="5">
    <location>
        <position position="302"/>
    </location>
    <ligand>
        <name>chlorophyll a</name>
        <dbReference type="ChEBI" id="CHEBI:58416"/>
        <label>1</label>
    </ligand>
</feature>
<dbReference type="GO" id="GO:0016020">
    <property type="term" value="C:membrane"/>
    <property type="evidence" value="ECO:0007669"/>
    <property type="project" value="InterPro"/>
</dbReference>
<keyword evidence="5" id="KW-0148">Chlorophyll</keyword>
<feature type="binding site" evidence="5">
    <location>
        <position position="151"/>
    </location>
    <ligand>
        <name>chlorophyll a</name>
        <dbReference type="ChEBI" id="CHEBI:58416"/>
        <label>1</label>
    </ligand>
</feature>
<feature type="binding site" evidence="5">
    <location>
        <position position="218"/>
    </location>
    <ligand>
        <name>chlorophyll a</name>
        <dbReference type="ChEBI" id="CHEBI:58416"/>
        <label>1</label>
    </ligand>
</feature>
<comment type="subcellular location">
    <subcellularLocation>
        <location evidence="1">Plastid</location>
        <location evidence="1">Chloroplast</location>
    </subcellularLocation>
</comment>
<name>A0A7S2QTJ8_9EUKA</name>
<organism evidence="6">
    <name type="scientific">Norrisiella sphaerica</name>
    <dbReference type="NCBI Taxonomy" id="552664"/>
    <lineage>
        <taxon>Eukaryota</taxon>
        <taxon>Sar</taxon>
        <taxon>Rhizaria</taxon>
        <taxon>Cercozoa</taxon>
        <taxon>Chlorarachniophyceae</taxon>
        <taxon>Norrisiella</taxon>
    </lineage>
</organism>
<feature type="binding site" evidence="5">
    <location>
        <position position="288"/>
    </location>
    <ligand>
        <name>chlorophyll a</name>
        <dbReference type="ChEBI" id="CHEBI:58416"/>
        <label>1</label>
    </ligand>
</feature>
<evidence type="ECO:0000256" key="3">
    <source>
        <dbReference type="ARBA" id="ARBA00022531"/>
    </source>
</evidence>
<dbReference type="EMBL" id="HBHC01002018">
    <property type="protein sequence ID" value="CAD9651632.1"/>
    <property type="molecule type" value="Transcribed_RNA"/>
</dbReference>